<dbReference type="SUPFAM" id="SSF54928">
    <property type="entry name" value="RNA-binding domain, RBD"/>
    <property type="match status" value="1"/>
</dbReference>
<reference evidence="2" key="1">
    <citation type="submission" date="2017-05" db="UniProtKB">
        <authorList>
            <consortium name="EnsemblMetazoa"/>
        </authorList>
    </citation>
    <scope>IDENTIFICATION</scope>
</reference>
<dbReference type="InterPro" id="IPR035979">
    <property type="entry name" value="RBD_domain_sf"/>
</dbReference>
<dbReference type="Gene3D" id="3.30.70.330">
    <property type="match status" value="1"/>
</dbReference>
<feature type="region of interest" description="Disordered" evidence="1">
    <location>
        <begin position="164"/>
        <end position="189"/>
    </location>
</feature>
<dbReference type="InParanoid" id="A0A1X7VXQ9"/>
<evidence type="ECO:0008006" key="3">
    <source>
        <dbReference type="Google" id="ProtNLM"/>
    </source>
</evidence>
<dbReference type="InterPro" id="IPR012677">
    <property type="entry name" value="Nucleotide-bd_a/b_plait_sf"/>
</dbReference>
<evidence type="ECO:0000256" key="1">
    <source>
        <dbReference type="SAM" id="MobiDB-lite"/>
    </source>
</evidence>
<protein>
    <recommendedName>
        <fullName evidence="3">RRM domain-containing protein</fullName>
    </recommendedName>
</protein>
<accession>A0A1X7VXQ9</accession>
<organism evidence="2">
    <name type="scientific">Amphimedon queenslandica</name>
    <name type="common">Sponge</name>
    <dbReference type="NCBI Taxonomy" id="400682"/>
    <lineage>
        <taxon>Eukaryota</taxon>
        <taxon>Metazoa</taxon>
        <taxon>Porifera</taxon>
        <taxon>Demospongiae</taxon>
        <taxon>Heteroscleromorpha</taxon>
        <taxon>Haplosclerida</taxon>
        <taxon>Niphatidae</taxon>
        <taxon>Amphimedon</taxon>
    </lineage>
</organism>
<evidence type="ECO:0000313" key="2">
    <source>
        <dbReference type="EnsemblMetazoa" id="Aqu2.1.44691_001"/>
    </source>
</evidence>
<dbReference type="EnsemblMetazoa" id="Aqu2.1.44691_001">
    <property type="protein sequence ID" value="Aqu2.1.44691_001"/>
    <property type="gene ID" value="Aqu2.1.44691"/>
</dbReference>
<proteinExistence type="predicted"/>
<sequence length="189" mass="21880">MDKRLMGDILGLIWPHLLMTLTVLCFEFDSSRLKFEKCSHTSLMTSYNDIRRSMVSEGRETQDLRSCNGIGRLRTCESFILIPHSYKKSCHHCGLIDGIRIIKDTRTDINKRFAYAIFKDSSSVLFACKKNERLELEGRKLRVFCCRSNKSKFQTKFGGAKSQVGRNKKLLKSFQPSKKKGKTDKRRLN</sequence>
<dbReference type="GO" id="GO:0003676">
    <property type="term" value="F:nucleic acid binding"/>
    <property type="evidence" value="ECO:0007669"/>
    <property type="project" value="InterPro"/>
</dbReference>
<dbReference type="AlphaFoldDB" id="A0A1X7VXQ9"/>
<dbReference type="OrthoDB" id="272703at2759"/>
<dbReference type="STRING" id="400682.A0A1X7VXQ9"/>
<feature type="compositionally biased region" description="Basic residues" evidence="1">
    <location>
        <begin position="166"/>
        <end position="189"/>
    </location>
</feature>
<name>A0A1X7VXQ9_AMPQE</name>